<dbReference type="AlphaFoldDB" id="A0A165SFJ9"/>
<accession>A0A165SFJ9</accession>
<protein>
    <submittedName>
        <fullName evidence="1">Uncharacterized protein</fullName>
    </submittedName>
</protein>
<proteinExistence type="predicted"/>
<sequence>MSQLRLVGEASGTFERMKVASLLDIDSPLEVRLSKLEQYTSEYYAPRASRDPRVVVSAKDERDESGDVDNIKTLYDDWVAGLDPSSLGCVQRTSEHPSWDL</sequence>
<dbReference type="Proteomes" id="UP000076727">
    <property type="component" value="Unassembled WGS sequence"/>
</dbReference>
<organism evidence="1 2">
    <name type="scientific">Daedalea quercina L-15889</name>
    <dbReference type="NCBI Taxonomy" id="1314783"/>
    <lineage>
        <taxon>Eukaryota</taxon>
        <taxon>Fungi</taxon>
        <taxon>Dikarya</taxon>
        <taxon>Basidiomycota</taxon>
        <taxon>Agaricomycotina</taxon>
        <taxon>Agaricomycetes</taxon>
        <taxon>Polyporales</taxon>
        <taxon>Fomitopsis</taxon>
    </lineage>
</organism>
<dbReference type="OrthoDB" id="2802249at2759"/>
<name>A0A165SFJ9_9APHY</name>
<reference evidence="1 2" key="1">
    <citation type="journal article" date="2016" name="Mol. Biol. Evol.">
        <title>Comparative Genomics of Early-Diverging Mushroom-Forming Fungi Provides Insights into the Origins of Lignocellulose Decay Capabilities.</title>
        <authorList>
            <person name="Nagy L.G."/>
            <person name="Riley R."/>
            <person name="Tritt A."/>
            <person name="Adam C."/>
            <person name="Daum C."/>
            <person name="Floudas D."/>
            <person name="Sun H."/>
            <person name="Yadav J.S."/>
            <person name="Pangilinan J."/>
            <person name="Larsson K.H."/>
            <person name="Matsuura K."/>
            <person name="Barry K."/>
            <person name="Labutti K."/>
            <person name="Kuo R."/>
            <person name="Ohm R.A."/>
            <person name="Bhattacharya S.S."/>
            <person name="Shirouzu T."/>
            <person name="Yoshinaga Y."/>
            <person name="Martin F.M."/>
            <person name="Grigoriev I.V."/>
            <person name="Hibbett D.S."/>
        </authorList>
    </citation>
    <scope>NUCLEOTIDE SEQUENCE [LARGE SCALE GENOMIC DNA]</scope>
    <source>
        <strain evidence="1 2">L-15889</strain>
    </source>
</reference>
<dbReference type="EMBL" id="KV429043">
    <property type="protein sequence ID" value="KZT71908.1"/>
    <property type="molecule type" value="Genomic_DNA"/>
</dbReference>
<evidence type="ECO:0000313" key="1">
    <source>
        <dbReference type="EMBL" id="KZT71908.1"/>
    </source>
</evidence>
<keyword evidence="2" id="KW-1185">Reference proteome</keyword>
<gene>
    <name evidence="1" type="ORF">DAEQUDRAFT_763398</name>
</gene>
<evidence type="ECO:0000313" key="2">
    <source>
        <dbReference type="Proteomes" id="UP000076727"/>
    </source>
</evidence>